<dbReference type="KEGG" id="amog:QRX60_08305"/>
<name>A0A9Y2JSF0_9PSEU</name>
<reference evidence="1 2" key="1">
    <citation type="submission" date="2023-06" db="EMBL/GenBank/DDBJ databases">
        <authorList>
            <person name="Oyuntsetseg B."/>
            <person name="Kim S.B."/>
        </authorList>
    </citation>
    <scope>NUCLEOTIDE SEQUENCE [LARGE SCALE GENOMIC DNA]</scope>
    <source>
        <strain evidence="1 2">4-36</strain>
    </source>
</reference>
<proteinExistence type="predicted"/>
<dbReference type="EMBL" id="CP127295">
    <property type="protein sequence ID" value="WIY03838.1"/>
    <property type="molecule type" value="Genomic_DNA"/>
</dbReference>
<accession>A0A9Y2JSF0</accession>
<sequence>MGEKPTDAETAEALLASGFLLEQRVALVLECRGYSTRIAGSYVDPDEGKPREIDVIGLKYIATDEQAEHPIAQIVVIECKSSPQTHVAFTRPWTPYERGNPPFELRLSKVDNSEAEKHRPVNPVPGQSYQVKRAWETLGLGDDWEVFRLNNIEKAVQIVRIEREGKGFKARNVLPEIGYPPIKAAFDLRRTMLGGETKSGRDGAIFPACVTGGDLKVVDPVGVDEVVLQDRDFVAVVHENRASWMEASRHRRSIFDVVPFVHLEKWLDHVDGVTDRLNMRVRGA</sequence>
<dbReference type="Proteomes" id="UP001239397">
    <property type="component" value="Chromosome"/>
</dbReference>
<protein>
    <submittedName>
        <fullName evidence="1">Uncharacterized protein</fullName>
    </submittedName>
</protein>
<evidence type="ECO:0000313" key="1">
    <source>
        <dbReference type="EMBL" id="WIY03838.1"/>
    </source>
</evidence>
<keyword evidence="2" id="KW-1185">Reference proteome</keyword>
<evidence type="ECO:0000313" key="2">
    <source>
        <dbReference type="Proteomes" id="UP001239397"/>
    </source>
</evidence>
<organism evidence="1 2">
    <name type="scientific">Amycolatopsis mongoliensis</name>
    <dbReference type="NCBI Taxonomy" id="715475"/>
    <lineage>
        <taxon>Bacteria</taxon>
        <taxon>Bacillati</taxon>
        <taxon>Actinomycetota</taxon>
        <taxon>Actinomycetes</taxon>
        <taxon>Pseudonocardiales</taxon>
        <taxon>Pseudonocardiaceae</taxon>
        <taxon>Amycolatopsis</taxon>
    </lineage>
</organism>
<gene>
    <name evidence="1" type="ORF">QRX60_08305</name>
</gene>
<dbReference type="AlphaFoldDB" id="A0A9Y2JSF0"/>
<dbReference type="RefSeq" id="WP_286000186.1">
    <property type="nucleotide sequence ID" value="NZ_CP127295.1"/>
</dbReference>